<name>A0ABM0JN28_APLCA</name>
<evidence type="ECO:0000256" key="1">
    <source>
        <dbReference type="SAM" id="MobiDB-lite"/>
    </source>
</evidence>
<dbReference type="Proteomes" id="UP000694888">
    <property type="component" value="Unplaced"/>
</dbReference>
<dbReference type="RefSeq" id="XP_005097535.1">
    <property type="nucleotide sequence ID" value="XM_005097478.2"/>
</dbReference>
<evidence type="ECO:0000313" key="3">
    <source>
        <dbReference type="RefSeq" id="XP_005097535.1"/>
    </source>
</evidence>
<feature type="region of interest" description="Disordered" evidence="1">
    <location>
        <begin position="109"/>
        <end position="157"/>
    </location>
</feature>
<evidence type="ECO:0000313" key="2">
    <source>
        <dbReference type="Proteomes" id="UP000694888"/>
    </source>
</evidence>
<sequence length="281" mass="31831">MSGNYYKVTPSPPKVEGYGFRKVTQEELVDIVSRLTKPTYNSRIESDESNKAHNFRYAKSAPPPHSPSYCSRRFSVNSQAGRMLHDKKLSEHELQRLIRRIRRPTKAYQLSRKDYETDDELSIPHSRRPSTAAPSRRNNMSASERKKAFSQLSRPTTASRGKSVVECHLCTEEDKELNHTLLPFDYPYADDRSVTIEEVGSIITRVSSRTQASEKGATPCWKAPPDYRRLRIQSEHLPLVSGLGRSKSVAQIVARLHSSKGNSRRQHGCTPQATAVTDFCV</sequence>
<gene>
    <name evidence="3" type="primary">LOC101855098</name>
</gene>
<proteinExistence type="predicted"/>
<organism evidence="2 3">
    <name type="scientific">Aplysia californica</name>
    <name type="common">California sea hare</name>
    <dbReference type="NCBI Taxonomy" id="6500"/>
    <lineage>
        <taxon>Eukaryota</taxon>
        <taxon>Metazoa</taxon>
        <taxon>Spiralia</taxon>
        <taxon>Lophotrochozoa</taxon>
        <taxon>Mollusca</taxon>
        <taxon>Gastropoda</taxon>
        <taxon>Heterobranchia</taxon>
        <taxon>Euthyneura</taxon>
        <taxon>Tectipleura</taxon>
        <taxon>Aplysiida</taxon>
        <taxon>Aplysioidea</taxon>
        <taxon>Aplysiidae</taxon>
        <taxon>Aplysia</taxon>
    </lineage>
</organism>
<dbReference type="GeneID" id="101855098"/>
<accession>A0ABM0JN28</accession>
<keyword evidence="2" id="KW-1185">Reference proteome</keyword>
<reference evidence="3" key="1">
    <citation type="submission" date="2025-08" db="UniProtKB">
        <authorList>
            <consortium name="RefSeq"/>
        </authorList>
    </citation>
    <scope>IDENTIFICATION</scope>
</reference>
<protein>
    <submittedName>
        <fullName evidence="3">Uncharacterized protein LOC101855098</fullName>
    </submittedName>
</protein>